<accession>A0A0A9AH05</accession>
<proteinExistence type="predicted"/>
<name>A0A0A9AH05_ARUDO</name>
<organism evidence="1">
    <name type="scientific">Arundo donax</name>
    <name type="common">Giant reed</name>
    <name type="synonym">Donax arundinaceus</name>
    <dbReference type="NCBI Taxonomy" id="35708"/>
    <lineage>
        <taxon>Eukaryota</taxon>
        <taxon>Viridiplantae</taxon>
        <taxon>Streptophyta</taxon>
        <taxon>Embryophyta</taxon>
        <taxon>Tracheophyta</taxon>
        <taxon>Spermatophyta</taxon>
        <taxon>Magnoliopsida</taxon>
        <taxon>Liliopsida</taxon>
        <taxon>Poales</taxon>
        <taxon>Poaceae</taxon>
        <taxon>PACMAD clade</taxon>
        <taxon>Arundinoideae</taxon>
        <taxon>Arundineae</taxon>
        <taxon>Arundo</taxon>
    </lineage>
</organism>
<dbReference type="EMBL" id="GBRH01247454">
    <property type="protein sequence ID" value="JAD50441.1"/>
    <property type="molecule type" value="Transcribed_RNA"/>
</dbReference>
<protein>
    <submittedName>
        <fullName evidence="1">Uncharacterized protein</fullName>
    </submittedName>
</protein>
<reference evidence="1" key="2">
    <citation type="journal article" date="2015" name="Data Brief">
        <title>Shoot transcriptome of the giant reed, Arundo donax.</title>
        <authorList>
            <person name="Barrero R.A."/>
            <person name="Guerrero F.D."/>
            <person name="Moolhuijzen P."/>
            <person name="Goolsby J.A."/>
            <person name="Tidwell J."/>
            <person name="Bellgard S.E."/>
            <person name="Bellgard M.I."/>
        </authorList>
    </citation>
    <scope>NUCLEOTIDE SEQUENCE</scope>
    <source>
        <tissue evidence="1">Shoot tissue taken approximately 20 cm above the soil surface</tissue>
    </source>
</reference>
<evidence type="ECO:0000313" key="1">
    <source>
        <dbReference type="EMBL" id="JAD50441.1"/>
    </source>
</evidence>
<sequence length="28" mass="3168">MNHSKQLVMNNVKKVAGLFYLLYGVKTA</sequence>
<dbReference type="AlphaFoldDB" id="A0A0A9AH05"/>
<reference evidence="1" key="1">
    <citation type="submission" date="2014-09" db="EMBL/GenBank/DDBJ databases">
        <authorList>
            <person name="Magalhaes I.L.F."/>
            <person name="Oliveira U."/>
            <person name="Santos F.R."/>
            <person name="Vidigal T.H.D.A."/>
            <person name="Brescovit A.D."/>
            <person name="Santos A.J."/>
        </authorList>
    </citation>
    <scope>NUCLEOTIDE SEQUENCE</scope>
    <source>
        <tissue evidence="1">Shoot tissue taken approximately 20 cm above the soil surface</tissue>
    </source>
</reference>